<protein>
    <recommendedName>
        <fullName evidence="2">Protein AAR2 homolog</fullName>
    </recommendedName>
    <alternativeName>
        <fullName evidence="3">AAR2 splicing factor homolog</fullName>
    </alternativeName>
</protein>
<keyword evidence="7" id="KW-1185">Reference proteome</keyword>
<dbReference type="GO" id="GO:0000244">
    <property type="term" value="P:spliceosomal tri-snRNP complex assembly"/>
    <property type="evidence" value="ECO:0007669"/>
    <property type="project" value="TreeGrafter"/>
</dbReference>
<dbReference type="STRING" id="53468.A0A0R3UMJ2"/>
<evidence type="ECO:0000313" key="7">
    <source>
        <dbReference type="Proteomes" id="UP000267029"/>
    </source>
</evidence>
<feature type="domain" description="AAR2 N-terminal" evidence="5">
    <location>
        <begin position="14"/>
        <end position="146"/>
    </location>
</feature>
<dbReference type="CDD" id="cd13777">
    <property type="entry name" value="Aar2_N"/>
    <property type="match status" value="1"/>
</dbReference>
<dbReference type="OrthoDB" id="201752at2759"/>
<dbReference type="PANTHER" id="PTHR12689:SF4">
    <property type="entry name" value="PROTEIN AAR2 HOMOLOG"/>
    <property type="match status" value="1"/>
</dbReference>
<reference evidence="6 7" key="1">
    <citation type="submission" date="2018-10" db="EMBL/GenBank/DDBJ databases">
        <authorList>
            <consortium name="Pathogen Informatics"/>
        </authorList>
    </citation>
    <scope>NUCLEOTIDE SEQUENCE [LARGE SCALE GENOMIC DNA]</scope>
</reference>
<dbReference type="Gene3D" id="2.60.34.20">
    <property type="match status" value="1"/>
</dbReference>
<sequence length="446" mass="50043">MTVNDGKNDDAVCWLLLSDVPSGTVIGLDANVWRVGCNFRGIRDIPLGVHYLFFSAATDEAGGHSVSGLRCSIFLDLTKPCVIRKRWVKELEEFEDQPMSESDVELMKSNQEEVSMYLGPYPKNRLAHWIALSSHITVDVINRLQPSGRYIFSCAQFQSEKSTSQERASLPIPTRLRRDSQEVSAPESIASGEEQLPVLKTFPETDLNLTKLPPHPLFPPGSSLGEISRHNMDQTYTLNHILSEIEASLDNPPDFGGLSPGESHLLGEFHFSFVIFLLGEVIEGWFHWRRLLSLLANCERAVLERPRLYKALITSLYRLLTYGDEESTQHKSIPEDPETGQTLRMTDLFNSGDSNGCFDGWSQRQGDPAFLPHTLARIFSNIASAAASDRRLSDLLDRSEGLRSSLERRFNVRLSGNRHPAAATDEIPVDDVDWDTDEAPVIVYEQ</sequence>
<evidence type="ECO:0000313" key="8">
    <source>
        <dbReference type="WBParaSite" id="MCU_007367-RA"/>
    </source>
</evidence>
<dbReference type="InterPro" id="IPR038514">
    <property type="entry name" value="AAR2_C_sf"/>
</dbReference>
<dbReference type="Pfam" id="PF20981">
    <property type="entry name" value="AAR2_1st"/>
    <property type="match status" value="1"/>
</dbReference>
<dbReference type="InterPro" id="IPR038516">
    <property type="entry name" value="AAR2_N_sf"/>
</dbReference>
<dbReference type="Proteomes" id="UP000267029">
    <property type="component" value="Unassembled WGS sequence"/>
</dbReference>
<evidence type="ECO:0000256" key="1">
    <source>
        <dbReference type="ARBA" id="ARBA00006281"/>
    </source>
</evidence>
<evidence type="ECO:0000313" key="9">
    <source>
        <dbReference type="WBParaSite" id="MCU_007367-RB"/>
    </source>
</evidence>
<evidence type="ECO:0000256" key="2">
    <source>
        <dbReference type="ARBA" id="ARBA00016372"/>
    </source>
</evidence>
<dbReference type="InterPro" id="IPR007946">
    <property type="entry name" value="AAR2"/>
</dbReference>
<gene>
    <name evidence="6" type="ORF">MCOS_LOCUS8969</name>
</gene>
<feature type="domain" description="AAR2 C-terminal" evidence="4">
    <location>
        <begin position="210"/>
        <end position="414"/>
    </location>
</feature>
<reference evidence="8 9" key="2">
    <citation type="submission" date="2019-11" db="UniProtKB">
        <authorList>
            <consortium name="WormBaseParasite"/>
        </authorList>
    </citation>
    <scope>IDENTIFICATION</scope>
</reference>
<dbReference type="WBParaSite" id="MCU_007367-RB">
    <property type="protein sequence ID" value="MCU_007367-RB"/>
    <property type="gene ID" value="MCU_007367"/>
</dbReference>
<dbReference type="Pfam" id="PF05282">
    <property type="entry name" value="AAR2"/>
    <property type="match status" value="1"/>
</dbReference>
<proteinExistence type="inferred from homology"/>
<dbReference type="AlphaFoldDB" id="A0A0R3UMJ2"/>
<evidence type="ECO:0000313" key="6">
    <source>
        <dbReference type="EMBL" id="VDD82966.1"/>
    </source>
</evidence>
<dbReference type="InterPro" id="IPR033648">
    <property type="entry name" value="AAR2_C"/>
</dbReference>
<evidence type="ECO:0000256" key="3">
    <source>
        <dbReference type="ARBA" id="ARBA00030625"/>
    </source>
</evidence>
<dbReference type="PANTHER" id="PTHR12689">
    <property type="entry name" value="A1 CISTRON SPLICING FACTOR AAR2-RELATED"/>
    <property type="match status" value="1"/>
</dbReference>
<name>A0A0R3UMJ2_MESCO</name>
<dbReference type="Gene3D" id="1.25.40.550">
    <property type="entry name" value="Aar2, C-terminal domain-like"/>
    <property type="match status" value="1"/>
</dbReference>
<dbReference type="WBParaSite" id="MCU_007367-RA">
    <property type="protein sequence ID" value="MCU_007367-RA"/>
    <property type="gene ID" value="MCU_007367"/>
</dbReference>
<evidence type="ECO:0000259" key="5">
    <source>
        <dbReference type="Pfam" id="PF20981"/>
    </source>
</evidence>
<comment type="similarity">
    <text evidence="1">Belongs to the AAR2 family.</text>
</comment>
<evidence type="ECO:0000259" key="4">
    <source>
        <dbReference type="Pfam" id="PF05282"/>
    </source>
</evidence>
<accession>A0A0R3UMJ2</accession>
<organism evidence="9">
    <name type="scientific">Mesocestoides corti</name>
    <name type="common">Flatworm</name>
    <dbReference type="NCBI Taxonomy" id="53468"/>
    <lineage>
        <taxon>Eukaryota</taxon>
        <taxon>Metazoa</taxon>
        <taxon>Spiralia</taxon>
        <taxon>Lophotrochozoa</taxon>
        <taxon>Platyhelminthes</taxon>
        <taxon>Cestoda</taxon>
        <taxon>Eucestoda</taxon>
        <taxon>Cyclophyllidea</taxon>
        <taxon>Mesocestoididae</taxon>
        <taxon>Mesocestoides</taxon>
    </lineage>
</organism>
<dbReference type="EMBL" id="UXSR01005611">
    <property type="protein sequence ID" value="VDD82966.1"/>
    <property type="molecule type" value="Genomic_DNA"/>
</dbReference>
<dbReference type="CDD" id="cd13778">
    <property type="entry name" value="Aar2_C"/>
    <property type="match status" value="1"/>
</dbReference>
<dbReference type="InterPro" id="IPR033647">
    <property type="entry name" value="Aar2_N"/>
</dbReference>